<keyword evidence="3" id="KW-1185">Reference proteome</keyword>
<protein>
    <submittedName>
        <fullName evidence="2">Uncharacterized protein</fullName>
    </submittedName>
</protein>
<name>A0A7J7M3H9_9MAGN</name>
<evidence type="ECO:0000256" key="1">
    <source>
        <dbReference type="SAM" id="SignalP"/>
    </source>
</evidence>
<accession>A0A7J7M3H9</accession>
<organism evidence="2 3">
    <name type="scientific">Kingdonia uniflora</name>
    <dbReference type="NCBI Taxonomy" id="39325"/>
    <lineage>
        <taxon>Eukaryota</taxon>
        <taxon>Viridiplantae</taxon>
        <taxon>Streptophyta</taxon>
        <taxon>Embryophyta</taxon>
        <taxon>Tracheophyta</taxon>
        <taxon>Spermatophyta</taxon>
        <taxon>Magnoliopsida</taxon>
        <taxon>Ranunculales</taxon>
        <taxon>Circaeasteraceae</taxon>
        <taxon>Kingdonia</taxon>
    </lineage>
</organism>
<evidence type="ECO:0000313" key="2">
    <source>
        <dbReference type="EMBL" id="KAF6149396.1"/>
    </source>
</evidence>
<dbReference type="EMBL" id="JACGCM010001796">
    <property type="protein sequence ID" value="KAF6149396.1"/>
    <property type="molecule type" value="Genomic_DNA"/>
</dbReference>
<sequence length="149" mass="16604">MFGVGALFFVTSADIALSFSPSTHVSSSTSTPMYIEDVFLYPGRPSQTVQSTRQQSTSSVYMPFLSPDTFSARHEKQGTEMDFRDKTFRSPTTGLVQTLYNLPPKYSPFAPLSTSYKLQSILCLQKYHPGERHLLSKLFGCMPPEGKVS</sequence>
<dbReference type="AlphaFoldDB" id="A0A7J7M3H9"/>
<dbReference type="Proteomes" id="UP000541444">
    <property type="component" value="Unassembled WGS sequence"/>
</dbReference>
<gene>
    <name evidence="2" type="ORF">GIB67_016934</name>
</gene>
<feature type="signal peptide" evidence="1">
    <location>
        <begin position="1"/>
        <end position="18"/>
    </location>
</feature>
<comment type="caution">
    <text evidence="2">The sequence shown here is derived from an EMBL/GenBank/DDBJ whole genome shotgun (WGS) entry which is preliminary data.</text>
</comment>
<reference evidence="2 3" key="1">
    <citation type="journal article" date="2020" name="IScience">
        <title>Genome Sequencing of the Endangered Kingdonia uniflora (Circaeasteraceae, Ranunculales) Reveals Potential Mechanisms of Evolutionary Specialization.</title>
        <authorList>
            <person name="Sun Y."/>
            <person name="Deng T."/>
            <person name="Zhang A."/>
            <person name="Moore M.J."/>
            <person name="Landis J.B."/>
            <person name="Lin N."/>
            <person name="Zhang H."/>
            <person name="Zhang X."/>
            <person name="Huang J."/>
            <person name="Zhang X."/>
            <person name="Sun H."/>
            <person name="Wang H."/>
        </authorList>
    </citation>
    <scope>NUCLEOTIDE SEQUENCE [LARGE SCALE GENOMIC DNA]</scope>
    <source>
        <strain evidence="2">TB1705</strain>
        <tissue evidence="2">Leaf</tissue>
    </source>
</reference>
<keyword evidence="1" id="KW-0732">Signal</keyword>
<feature type="chain" id="PRO_5029500117" evidence="1">
    <location>
        <begin position="19"/>
        <end position="149"/>
    </location>
</feature>
<proteinExistence type="predicted"/>
<evidence type="ECO:0000313" key="3">
    <source>
        <dbReference type="Proteomes" id="UP000541444"/>
    </source>
</evidence>